<dbReference type="Proteomes" id="UP000253083">
    <property type="component" value="Unassembled WGS sequence"/>
</dbReference>
<proteinExistence type="inferred from homology"/>
<dbReference type="InterPro" id="IPR023115">
    <property type="entry name" value="TIF_IF2_dom3"/>
</dbReference>
<evidence type="ECO:0000313" key="15">
    <source>
        <dbReference type="Proteomes" id="UP000253083"/>
    </source>
</evidence>
<organism evidence="14 15">
    <name type="scientific">Arenicella xantha</name>
    <dbReference type="NCBI Taxonomy" id="644221"/>
    <lineage>
        <taxon>Bacteria</taxon>
        <taxon>Pseudomonadati</taxon>
        <taxon>Pseudomonadota</taxon>
        <taxon>Gammaproteobacteria</taxon>
        <taxon>Arenicellales</taxon>
        <taxon>Arenicellaceae</taxon>
        <taxon>Arenicella</taxon>
    </lineage>
</organism>
<dbReference type="SUPFAM" id="SSF52540">
    <property type="entry name" value="P-loop containing nucleoside triphosphate hydrolases"/>
    <property type="match status" value="1"/>
</dbReference>
<dbReference type="InterPro" id="IPR027417">
    <property type="entry name" value="P-loop_NTPase"/>
</dbReference>
<evidence type="ECO:0000256" key="11">
    <source>
        <dbReference type="RuleBase" id="RU000645"/>
    </source>
</evidence>
<evidence type="ECO:0000256" key="2">
    <source>
        <dbReference type="ARBA" id="ARBA00007733"/>
    </source>
</evidence>
<evidence type="ECO:0000256" key="1">
    <source>
        <dbReference type="ARBA" id="ARBA00004496"/>
    </source>
</evidence>
<dbReference type="NCBIfam" id="TIGR00231">
    <property type="entry name" value="small_GTP"/>
    <property type="match status" value="1"/>
</dbReference>
<dbReference type="FunFam" id="2.40.30.10:FF:000008">
    <property type="entry name" value="Translation initiation factor IF-2"/>
    <property type="match status" value="1"/>
</dbReference>
<evidence type="ECO:0000256" key="5">
    <source>
        <dbReference type="ARBA" id="ARBA00022540"/>
    </source>
</evidence>
<feature type="compositionally biased region" description="Low complexity" evidence="12">
    <location>
        <begin position="219"/>
        <end position="228"/>
    </location>
</feature>
<name>A0A395JHN5_9GAMM</name>
<dbReference type="GO" id="GO:0003743">
    <property type="term" value="F:translation initiation factor activity"/>
    <property type="evidence" value="ECO:0007669"/>
    <property type="project" value="UniProtKB-UniRule"/>
</dbReference>
<dbReference type="PANTHER" id="PTHR43381">
    <property type="entry name" value="TRANSLATION INITIATION FACTOR IF-2-RELATED"/>
    <property type="match status" value="1"/>
</dbReference>
<dbReference type="InterPro" id="IPR015760">
    <property type="entry name" value="TIF_IF2"/>
</dbReference>
<dbReference type="InterPro" id="IPR004161">
    <property type="entry name" value="EFTu-like_2"/>
</dbReference>
<dbReference type="SUPFAM" id="SSF46955">
    <property type="entry name" value="Putative DNA-binding domain"/>
    <property type="match status" value="1"/>
</dbReference>
<dbReference type="GO" id="GO:0005829">
    <property type="term" value="C:cytosol"/>
    <property type="evidence" value="ECO:0007669"/>
    <property type="project" value="TreeGrafter"/>
</dbReference>
<keyword evidence="5 9" id="KW-0396">Initiation factor</keyword>
<gene>
    <name evidence="9" type="primary">infB</name>
    <name evidence="14" type="ORF">DFR28_104111</name>
</gene>
<sequence>MSTITIKAFAEQIGIEPERLVKQLGDAGVAGKSVEDSLRDEEKRQLLEFLRGGTAAASAAPAGRGKITLKKKTNSEIQQTTKTGMARTVQVQTKRRRTFVKREVLEQEEAERQEADRLRQQTEKAEAEQQRLAAEAEAEQARIAEEAKREEAEKAAEAERVAAEQAAAEAAQAAAKLASEKAAEAETEVAKVAEVEKVVEAKTQTVSKAEPSADEPKAATEPAKPSAAEPKKVAAEKPAPAKVEAPKEQPKPRREVAMPSIIRKASERKRVSPIIKQAEPKPVVAPVATENKAGKGKGKRKPFAGREELHVAGGRRRQKGGKRRPSNIKSSVSDQHAFERPVAPVVRDVQIGETISVSDLAAQMSIKAAEVVKALFKMGTMVTINHTLDQDTAMLVVEEMGHNPVESRQSDPEAFLSANLAVEVDESTYEPRCPVVTVMGHVDHGKTSLLDYIRKARVTDGEAGGITQHIGAYQVQTSNGQITFLDTPGHEAFGAMRARGAQATDLIILVVAADDGVKPQTIEAIKHAKSANVPIIVAINKMDKDSADPDRVKQELANQDVIPESWGGDVMMIPVSAHTGLGVEELLESVAVQSELLELKARPSGNASGLVVEARLDKGRGAVCTVLVQHGILKYGDIVLVGQETGRIRAMVDDAGNTIKEAGPSKPVEIQGMSGVPAAGDEMIVVDDERKAREAAEFRHHKDRESRLARQQAAKLENMFSQMGEGEVKNVNVLIKGDVQGSIEALSESLNKLSTDDVKVSVVHGMVGAINESDVNLAMASSAVIIGFNVRADAQARKLAEQEDVQIRYYSIIYEVIDDVKAAMEGLLDPEIREDVMGHVEVREVFKAPKIGTIAGCYVTEGVVKRNAHVRIVRDSVVIFEGTIDSLRRFKDDVSEVKMGTECGIGVVNYSDIKVGDQLEIFEKTEVKVTL</sequence>
<reference evidence="14 15" key="1">
    <citation type="submission" date="2018-06" db="EMBL/GenBank/DDBJ databases">
        <title>Genomic Encyclopedia of Type Strains, Phase IV (KMG-IV): sequencing the most valuable type-strain genomes for metagenomic binning, comparative biology and taxonomic classification.</title>
        <authorList>
            <person name="Goeker M."/>
        </authorList>
    </citation>
    <scope>NUCLEOTIDE SEQUENCE [LARGE SCALE GENOMIC DNA]</scope>
    <source>
        <strain evidence="14 15">DSM 24032</strain>
    </source>
</reference>
<feature type="compositionally biased region" description="Basic residues" evidence="12">
    <location>
        <begin position="294"/>
        <end position="303"/>
    </location>
</feature>
<dbReference type="InterPro" id="IPR044145">
    <property type="entry name" value="IF2_II"/>
</dbReference>
<dbReference type="NCBIfam" id="TIGR00487">
    <property type="entry name" value="IF-2"/>
    <property type="match status" value="1"/>
</dbReference>
<evidence type="ECO:0000259" key="13">
    <source>
        <dbReference type="PROSITE" id="PS51722"/>
    </source>
</evidence>
<evidence type="ECO:0000256" key="8">
    <source>
        <dbReference type="ARBA" id="ARBA00023134"/>
    </source>
</evidence>
<dbReference type="FunCoup" id="A0A395JHN5">
    <property type="interactions" value="654"/>
</dbReference>
<dbReference type="CDD" id="cd01887">
    <property type="entry name" value="IF2_eIF5B"/>
    <property type="match status" value="1"/>
</dbReference>
<dbReference type="PROSITE" id="PS01176">
    <property type="entry name" value="IF2"/>
    <property type="match status" value="1"/>
</dbReference>
<dbReference type="FunFam" id="3.40.50.300:FF:000019">
    <property type="entry name" value="Translation initiation factor IF-2"/>
    <property type="match status" value="1"/>
</dbReference>
<dbReference type="InParanoid" id="A0A395JHN5"/>
<feature type="binding site" evidence="9">
    <location>
        <begin position="540"/>
        <end position="543"/>
    </location>
    <ligand>
        <name>GTP</name>
        <dbReference type="ChEBI" id="CHEBI:37565"/>
    </ligand>
</feature>
<dbReference type="Gene3D" id="3.30.56.50">
    <property type="entry name" value="Putative DNA-binding domain, N-terminal subdomain of bacterial translation initiation factor IF2"/>
    <property type="match status" value="1"/>
</dbReference>
<evidence type="ECO:0000256" key="6">
    <source>
        <dbReference type="ARBA" id="ARBA00022741"/>
    </source>
</evidence>
<dbReference type="RefSeq" id="WP_113955049.1">
    <property type="nucleotide sequence ID" value="NZ_QNRT01000004.1"/>
</dbReference>
<feature type="region of interest" description="Disordered" evidence="12">
    <location>
        <begin position="102"/>
        <end position="161"/>
    </location>
</feature>
<feature type="region of interest" description="Disordered" evidence="12">
    <location>
        <begin position="288"/>
        <end position="336"/>
    </location>
</feature>
<dbReference type="SUPFAM" id="SSF50447">
    <property type="entry name" value="Translation proteins"/>
    <property type="match status" value="2"/>
</dbReference>
<dbReference type="Pfam" id="PF03144">
    <property type="entry name" value="GTP_EFTU_D2"/>
    <property type="match status" value="1"/>
</dbReference>
<evidence type="ECO:0000256" key="7">
    <source>
        <dbReference type="ARBA" id="ARBA00022917"/>
    </source>
</evidence>
<comment type="subcellular location">
    <subcellularLocation>
        <location evidence="1 9 11">Cytoplasm</location>
    </subcellularLocation>
</comment>
<dbReference type="InterPro" id="IPR006847">
    <property type="entry name" value="IF2_N"/>
</dbReference>
<dbReference type="GO" id="GO:0003924">
    <property type="term" value="F:GTPase activity"/>
    <property type="evidence" value="ECO:0007669"/>
    <property type="project" value="UniProtKB-UniRule"/>
</dbReference>
<dbReference type="FunFam" id="2.40.30.10:FF:000007">
    <property type="entry name" value="Translation initiation factor IF-2"/>
    <property type="match status" value="1"/>
</dbReference>
<evidence type="ECO:0000256" key="10">
    <source>
        <dbReference type="RuleBase" id="RU000644"/>
    </source>
</evidence>
<feature type="domain" description="Tr-type G" evidence="13">
    <location>
        <begin position="431"/>
        <end position="600"/>
    </location>
</feature>
<comment type="similarity">
    <text evidence="2 9 10">Belongs to the TRAFAC class translation factor GTPase superfamily. Classic translation factor GTPase family. IF-2 subfamily.</text>
</comment>
<dbReference type="OrthoDB" id="9811804at2"/>
<dbReference type="Gene3D" id="3.40.50.300">
    <property type="entry name" value="P-loop containing nucleotide triphosphate hydrolases"/>
    <property type="match status" value="1"/>
</dbReference>
<evidence type="ECO:0000256" key="3">
    <source>
        <dbReference type="ARBA" id="ARBA00020675"/>
    </source>
</evidence>
<dbReference type="Pfam" id="PF11987">
    <property type="entry name" value="IF-2"/>
    <property type="match status" value="1"/>
</dbReference>
<dbReference type="GO" id="GO:0005525">
    <property type="term" value="F:GTP binding"/>
    <property type="evidence" value="ECO:0007669"/>
    <property type="project" value="UniProtKB-KW"/>
</dbReference>
<dbReference type="SUPFAM" id="SSF52156">
    <property type="entry name" value="Initiation factor IF2/eIF5b, domain 3"/>
    <property type="match status" value="1"/>
</dbReference>
<dbReference type="Gene3D" id="3.40.50.10050">
    <property type="entry name" value="Translation initiation factor IF- 2, domain 3"/>
    <property type="match status" value="1"/>
</dbReference>
<dbReference type="InterPro" id="IPR036925">
    <property type="entry name" value="TIF_IF2_dom3_sf"/>
</dbReference>
<dbReference type="AlphaFoldDB" id="A0A395JHN5"/>
<dbReference type="PANTHER" id="PTHR43381:SF5">
    <property type="entry name" value="TR-TYPE G DOMAIN-CONTAINING PROTEIN"/>
    <property type="match status" value="1"/>
</dbReference>
<dbReference type="InterPro" id="IPR013575">
    <property type="entry name" value="IF2_assoc_dom_bac"/>
</dbReference>
<dbReference type="Pfam" id="PF00009">
    <property type="entry name" value="GTP_EFTU"/>
    <property type="match status" value="1"/>
</dbReference>
<protein>
    <recommendedName>
        <fullName evidence="3 9">Translation initiation factor IF-2</fullName>
    </recommendedName>
</protein>
<dbReference type="InterPro" id="IPR009000">
    <property type="entry name" value="Transl_B-barrel_sf"/>
</dbReference>
<dbReference type="InterPro" id="IPR005225">
    <property type="entry name" value="Small_GTP-bd"/>
</dbReference>
<evidence type="ECO:0000313" key="14">
    <source>
        <dbReference type="EMBL" id="RBP49183.1"/>
    </source>
</evidence>
<dbReference type="Gene3D" id="2.40.30.10">
    <property type="entry name" value="Translation factors"/>
    <property type="match status" value="2"/>
</dbReference>
<dbReference type="CDD" id="cd03692">
    <property type="entry name" value="mtIF2_IVc"/>
    <property type="match status" value="1"/>
</dbReference>
<dbReference type="EMBL" id="QNRT01000004">
    <property type="protein sequence ID" value="RBP49183.1"/>
    <property type="molecule type" value="Genomic_DNA"/>
</dbReference>
<dbReference type="InterPro" id="IPR053905">
    <property type="entry name" value="EF-G-like_DII"/>
</dbReference>
<dbReference type="Pfam" id="PF22042">
    <property type="entry name" value="EF-G_D2"/>
    <property type="match status" value="1"/>
</dbReference>
<feature type="compositionally biased region" description="Basic and acidic residues" evidence="12">
    <location>
        <begin position="244"/>
        <end position="256"/>
    </location>
</feature>
<keyword evidence="8 9" id="KW-0342">GTP-binding</keyword>
<feature type="compositionally biased region" description="Basic residues" evidence="12">
    <location>
        <begin position="313"/>
        <end position="326"/>
    </location>
</feature>
<keyword evidence="7 9" id="KW-0648">Protein biosynthesis</keyword>
<comment type="function">
    <text evidence="9 10">One of the essential components for the initiation of protein synthesis. Protects formylmethionyl-tRNA from spontaneous hydrolysis and promotes its binding to the 30S ribosomal subunits. Also involved in the hydrolysis of GTP during the formation of the 70S ribosomal complex.</text>
</comment>
<evidence type="ECO:0000256" key="12">
    <source>
        <dbReference type="SAM" id="MobiDB-lite"/>
    </source>
</evidence>
<dbReference type="InterPro" id="IPR000795">
    <property type="entry name" value="T_Tr_GTP-bd_dom"/>
</dbReference>
<keyword evidence="6 9" id="KW-0547">Nucleotide-binding</keyword>
<accession>A0A395JHN5</accession>
<dbReference type="HAMAP" id="MF_00100_B">
    <property type="entry name" value="IF_2_B"/>
    <property type="match status" value="1"/>
</dbReference>
<dbReference type="Pfam" id="PF08364">
    <property type="entry name" value="IF2_assoc"/>
    <property type="match status" value="1"/>
</dbReference>
<dbReference type="InterPro" id="IPR009061">
    <property type="entry name" value="DNA-bd_dom_put_sf"/>
</dbReference>
<dbReference type="CDD" id="cd03702">
    <property type="entry name" value="IF2_mtIF2_II"/>
    <property type="match status" value="1"/>
</dbReference>
<dbReference type="Pfam" id="PF04760">
    <property type="entry name" value="IF2_N"/>
    <property type="match status" value="2"/>
</dbReference>
<feature type="compositionally biased region" description="Basic and acidic residues" evidence="12">
    <location>
        <begin position="102"/>
        <end position="129"/>
    </location>
</feature>
<dbReference type="FunFam" id="3.40.50.10050:FF:000001">
    <property type="entry name" value="Translation initiation factor IF-2"/>
    <property type="match status" value="1"/>
</dbReference>
<comment type="caution">
    <text evidence="14">The sequence shown here is derived from an EMBL/GenBank/DDBJ whole genome shotgun (WGS) entry which is preliminary data.</text>
</comment>
<feature type="compositionally biased region" description="Basic and acidic residues" evidence="12">
    <location>
        <begin position="139"/>
        <end position="161"/>
    </location>
</feature>
<evidence type="ECO:0000256" key="4">
    <source>
        <dbReference type="ARBA" id="ARBA00022490"/>
    </source>
</evidence>
<dbReference type="InterPro" id="IPR000178">
    <property type="entry name" value="TF_IF2_bacterial-like"/>
</dbReference>
<keyword evidence="15" id="KW-1185">Reference proteome</keyword>
<dbReference type="PROSITE" id="PS51722">
    <property type="entry name" value="G_TR_2"/>
    <property type="match status" value="1"/>
</dbReference>
<feature type="binding site" evidence="9">
    <location>
        <begin position="440"/>
        <end position="447"/>
    </location>
    <ligand>
        <name>GTP</name>
        <dbReference type="ChEBI" id="CHEBI:37565"/>
    </ligand>
</feature>
<feature type="region of interest" description="Disordered" evidence="12">
    <location>
        <begin position="202"/>
        <end position="270"/>
    </location>
</feature>
<feature type="binding site" evidence="9">
    <location>
        <begin position="486"/>
        <end position="490"/>
    </location>
    <ligand>
        <name>GTP</name>
        <dbReference type="ChEBI" id="CHEBI:37565"/>
    </ligand>
</feature>
<evidence type="ECO:0000256" key="9">
    <source>
        <dbReference type="HAMAP-Rule" id="MF_00100"/>
    </source>
</evidence>
<feature type="region of interest" description="G-domain" evidence="9">
    <location>
        <begin position="434"/>
        <end position="582"/>
    </location>
</feature>
<keyword evidence="4 9" id="KW-0963">Cytoplasm</keyword>